<dbReference type="Gene3D" id="2.60.40.680">
    <property type="match status" value="1"/>
</dbReference>
<dbReference type="PROSITE" id="PS00018">
    <property type="entry name" value="EF_HAND_1"/>
    <property type="match status" value="1"/>
</dbReference>
<dbReference type="Pfam" id="PF02494">
    <property type="entry name" value="HYR"/>
    <property type="match status" value="1"/>
</dbReference>
<gene>
    <name evidence="5" type="ORF">CRP01_20050</name>
</gene>
<dbReference type="InterPro" id="IPR036439">
    <property type="entry name" value="Dockerin_dom_sf"/>
</dbReference>
<evidence type="ECO:0000256" key="2">
    <source>
        <dbReference type="SAM" id="SignalP"/>
    </source>
</evidence>
<dbReference type="InterPro" id="IPR013783">
    <property type="entry name" value="Ig-like_fold"/>
</dbReference>
<dbReference type="InterPro" id="IPR002102">
    <property type="entry name" value="Cohesin_dom"/>
</dbReference>
<dbReference type="SUPFAM" id="SSF63446">
    <property type="entry name" value="Type I dockerin domain"/>
    <property type="match status" value="1"/>
</dbReference>
<comment type="caution">
    <text evidence="5">The sequence shown here is derived from an EMBL/GenBank/DDBJ whole genome shotgun (WGS) entry which is preliminary data.</text>
</comment>
<evidence type="ECO:0000313" key="6">
    <source>
        <dbReference type="Proteomes" id="UP000223913"/>
    </source>
</evidence>
<dbReference type="InterPro" id="IPR016134">
    <property type="entry name" value="Dockerin_dom"/>
</dbReference>
<proteinExistence type="predicted"/>
<feature type="domain" description="Dockerin" evidence="4">
    <location>
        <begin position="958"/>
        <end position="1027"/>
    </location>
</feature>
<feature type="domain" description="HYR" evidence="3">
    <location>
        <begin position="709"/>
        <end position="798"/>
    </location>
</feature>
<evidence type="ECO:0000259" key="4">
    <source>
        <dbReference type="PROSITE" id="PS51766"/>
    </source>
</evidence>
<dbReference type="Gene3D" id="1.10.1330.10">
    <property type="entry name" value="Dockerin domain"/>
    <property type="match status" value="1"/>
</dbReference>
<keyword evidence="6" id="KW-1185">Reference proteome</keyword>
<feature type="chain" id="PRO_5012067570" description="HYR domain-containing protein" evidence="2">
    <location>
        <begin position="49"/>
        <end position="1321"/>
    </location>
</feature>
<dbReference type="InterPro" id="IPR018247">
    <property type="entry name" value="EF_Hand_1_Ca_BS"/>
</dbReference>
<dbReference type="Pfam" id="PF18962">
    <property type="entry name" value="Por_Secre_tail"/>
    <property type="match status" value="1"/>
</dbReference>
<dbReference type="OrthoDB" id="9800887at2"/>
<sequence>MKHLKRSMKQIFTKPTSTGKVSGRTRTGWRHLALCLFLLGGLSFQSNAQDNCTLVCNGTLEAPNEASLGTGCMLRIDPDHILEAPQTCPGDKLITIRDLENNLLAQATNMIEFQADEYVNQIVSVTITDQATQDFCVGYLRLSDTRPPFFTNCSPVTATCVNETDPEIIGSPLVADNCIGEIDLTFNDVVQEGNCLENNLLIIERTWTATDASGNSTECVQQITVERPSLDDVIFPAEINFSCTTPDSIRALSGRPQYEGVDLENNGPCQFEISMEEDTVFLCGLIEYQILRTWTVSDPCTGFSREDTQAINVLDSDAPVVTCPDPITVRTDPNKCSATINLPTATATDNCSSEINIEINTSYGAVGAGPHPAVPAGLHVIKYIATDACGNVGQCTTQLTVEDSDEPTAVCNDFLIISAASGGIASVKAISFDEGSSDNCADVLYYKARRMTIGGCDGLNGDDDAELTGVQEWFDDDVLFCCDEMGNGTIRILLRVYEVDPGSGPVDPAREEKGGDLYGHYSECMVQATVQDKLKPVFDFCPPAMTIDCRDDYSDLSIFGSPKVRDNCSFTLDSTQMVDVNDCGVGKIIRSFSAIDDAGNASTCLQMITIENQNPLTEEHITWPENYSTDVCGGATDPDDLPEGFARPSVPDTLCGTISVNYVDELFSLAPPACYKILRKWTVLDWCSFDPDYPDRGGKYSRIQIIKVQDTEKPILTCPDPMTISVDNDCVSGNLSLQPIVADDCSPNVLITNNSPYAANGGANISGAYPLGTTVVTISASDKCGNVATCEVSITVLDDKEPSPICIVGISAPLFDISGEPTAIVPAMTFDGGSSDNCTPDEALIKTVRLGDGDGLVAPTESELVLNCEHIGTQLVEFWVTDDAGNSNYCLTYVNVQDNSNLCDGFASGMIAGGIQNEMGDMVEDVHVQINGPEPHKIMTDAKGHFEFPDLAFGQDYTVVPYKDDNALNGVSTLDLILISKHILGIQKLNTPYKIIAADVDRSGHISTFDLIRLRRLILHIENELPSQSGSWRFVDASFQFPMPENPFATYFPEVYNINDFADAEMKADFIAIKIGDVNASAKANSLPDVERRDGVGKMTFLTANQEWKAGEELKVTFRAKDMDRYEAYQFTLAYETNALELVSTEAGSSLSNMGEENFGRTYDSDGFLTVSWNETTAIRLNEESELFTLTFNTLQPGKLSDLIAINSRLTEAEGYPREGNPQDLKLEFEEDLNPGYELLQNKPNPFQDQTTIGFHLPKTAETNLTIYDLAGKVVWQQSNVYEEGYNAITIIRSDLPTAGIFYYTLESGNFKETKKMLLVE</sequence>
<protein>
    <recommendedName>
        <fullName evidence="7">HYR domain-containing protein</fullName>
    </recommendedName>
</protein>
<dbReference type="EMBL" id="PDUD01000024">
    <property type="protein sequence ID" value="PHN04805.1"/>
    <property type="molecule type" value="Genomic_DNA"/>
</dbReference>
<dbReference type="GO" id="GO:0030246">
    <property type="term" value="F:carbohydrate binding"/>
    <property type="evidence" value="ECO:0007669"/>
    <property type="project" value="InterPro"/>
</dbReference>
<feature type="domain" description="HYR" evidence="3">
    <location>
        <begin position="531"/>
        <end position="612"/>
    </location>
</feature>
<organism evidence="5 6">
    <name type="scientific">Flavilitoribacter nigricans (strain ATCC 23147 / DSM 23189 / NBRC 102662 / NCIMB 1420 / SS-2)</name>
    <name type="common">Lewinella nigricans</name>
    <dbReference type="NCBI Taxonomy" id="1122177"/>
    <lineage>
        <taxon>Bacteria</taxon>
        <taxon>Pseudomonadati</taxon>
        <taxon>Bacteroidota</taxon>
        <taxon>Saprospiria</taxon>
        <taxon>Saprospirales</taxon>
        <taxon>Lewinellaceae</taxon>
        <taxon>Flavilitoribacter</taxon>
    </lineage>
</organism>
<dbReference type="PANTHER" id="PTHR24273:SF32">
    <property type="entry name" value="HYALIN"/>
    <property type="match status" value="1"/>
</dbReference>
<evidence type="ECO:0000256" key="1">
    <source>
        <dbReference type="ARBA" id="ARBA00022737"/>
    </source>
</evidence>
<name>A0A2D0N8K1_FLAN2</name>
<feature type="signal peptide" evidence="2">
    <location>
        <begin position="1"/>
        <end position="48"/>
    </location>
</feature>
<keyword evidence="2" id="KW-0732">Signal</keyword>
<accession>A0A2D0N8K1</accession>
<dbReference type="CDD" id="cd08547">
    <property type="entry name" value="Type_II_cohesin"/>
    <property type="match status" value="1"/>
</dbReference>
<dbReference type="GO" id="GO:0000272">
    <property type="term" value="P:polysaccharide catabolic process"/>
    <property type="evidence" value="ECO:0007669"/>
    <property type="project" value="InterPro"/>
</dbReference>
<dbReference type="CDD" id="cd14252">
    <property type="entry name" value="Dockerin_like"/>
    <property type="match status" value="1"/>
</dbReference>
<dbReference type="InterPro" id="IPR026444">
    <property type="entry name" value="Secre_tail"/>
</dbReference>
<keyword evidence="1" id="KW-0677">Repeat</keyword>
<reference evidence="5 6" key="1">
    <citation type="submission" date="2017-10" db="EMBL/GenBank/DDBJ databases">
        <title>The draft genome sequence of Lewinella nigricans NBRC 102662.</title>
        <authorList>
            <person name="Wang K."/>
        </authorList>
    </citation>
    <scope>NUCLEOTIDE SEQUENCE [LARGE SCALE GENOMIC DNA]</scope>
    <source>
        <strain evidence="5 6">NBRC 102662</strain>
    </source>
</reference>
<dbReference type="PROSITE" id="PS51766">
    <property type="entry name" value="DOCKERIN"/>
    <property type="match status" value="1"/>
</dbReference>
<dbReference type="PANTHER" id="PTHR24273">
    <property type="entry name" value="FI04643P-RELATED"/>
    <property type="match status" value="1"/>
</dbReference>
<evidence type="ECO:0000313" key="5">
    <source>
        <dbReference type="EMBL" id="PHN04805.1"/>
    </source>
</evidence>
<dbReference type="InterPro" id="IPR003410">
    <property type="entry name" value="HYR_dom"/>
</dbReference>
<evidence type="ECO:0008006" key="7">
    <source>
        <dbReference type="Google" id="ProtNLM"/>
    </source>
</evidence>
<dbReference type="InterPro" id="IPR008965">
    <property type="entry name" value="CBM2/CBM3_carb-bd_dom_sf"/>
</dbReference>
<dbReference type="NCBIfam" id="TIGR04183">
    <property type="entry name" value="Por_Secre_tail"/>
    <property type="match status" value="1"/>
</dbReference>
<dbReference type="Pfam" id="PF00963">
    <property type="entry name" value="Cohesin"/>
    <property type="match status" value="1"/>
</dbReference>
<dbReference type="Proteomes" id="UP000223913">
    <property type="component" value="Unassembled WGS sequence"/>
</dbReference>
<dbReference type="PROSITE" id="PS50825">
    <property type="entry name" value="HYR"/>
    <property type="match status" value="3"/>
</dbReference>
<evidence type="ECO:0000259" key="3">
    <source>
        <dbReference type="PROSITE" id="PS50825"/>
    </source>
</evidence>
<dbReference type="Gene3D" id="2.60.40.10">
    <property type="entry name" value="Immunoglobulins"/>
    <property type="match status" value="1"/>
</dbReference>
<dbReference type="SUPFAM" id="SSF49384">
    <property type="entry name" value="Carbohydrate-binding domain"/>
    <property type="match status" value="1"/>
</dbReference>
<feature type="domain" description="HYR" evidence="3">
    <location>
        <begin position="314"/>
        <end position="403"/>
    </location>
</feature>